<gene>
    <name evidence="8" type="ORF">RH857_05740</name>
</gene>
<feature type="domain" description="FtsK" evidence="7">
    <location>
        <begin position="566"/>
        <end position="754"/>
    </location>
</feature>
<evidence type="ECO:0000313" key="9">
    <source>
        <dbReference type="Proteomes" id="UP001260872"/>
    </source>
</evidence>
<evidence type="ECO:0000256" key="4">
    <source>
        <dbReference type="PROSITE-ProRule" id="PRU00289"/>
    </source>
</evidence>
<dbReference type="PROSITE" id="PS50006">
    <property type="entry name" value="FHA_DOMAIN"/>
    <property type="match status" value="1"/>
</dbReference>
<dbReference type="InterPro" id="IPR027417">
    <property type="entry name" value="P-loop_NTPase"/>
</dbReference>
<dbReference type="SUPFAM" id="SSF52540">
    <property type="entry name" value="P-loop containing nucleoside triphosphate hydrolases"/>
    <property type="match status" value="2"/>
</dbReference>
<feature type="transmembrane region" description="Helical" evidence="5">
    <location>
        <begin position="221"/>
        <end position="238"/>
    </location>
</feature>
<keyword evidence="2 4" id="KW-0547">Nucleotide-binding</keyword>
<dbReference type="PROSITE" id="PS50901">
    <property type="entry name" value="FTSK"/>
    <property type="match status" value="1"/>
</dbReference>
<comment type="caution">
    <text evidence="8">The sequence shown here is derived from an EMBL/GenBank/DDBJ whole genome shotgun (WGS) entry which is preliminary data.</text>
</comment>
<dbReference type="PANTHER" id="PTHR22683:SF1">
    <property type="entry name" value="TYPE VII SECRETION SYSTEM PROTEIN ESSC"/>
    <property type="match status" value="1"/>
</dbReference>
<dbReference type="CDD" id="cd00060">
    <property type="entry name" value="FHA"/>
    <property type="match status" value="1"/>
</dbReference>
<keyword evidence="5" id="KW-0812">Transmembrane</keyword>
<dbReference type="InterPro" id="IPR003593">
    <property type="entry name" value="AAA+_ATPase"/>
</dbReference>
<proteinExistence type="predicted"/>
<keyword evidence="3 4" id="KW-0067">ATP-binding</keyword>
<dbReference type="Proteomes" id="UP001260872">
    <property type="component" value="Unassembled WGS sequence"/>
</dbReference>
<keyword evidence="5" id="KW-0472">Membrane</keyword>
<keyword evidence="5" id="KW-1133">Transmembrane helix</keyword>
<dbReference type="PANTHER" id="PTHR22683">
    <property type="entry name" value="SPORULATION PROTEIN RELATED"/>
    <property type="match status" value="1"/>
</dbReference>
<dbReference type="Gene3D" id="3.40.50.300">
    <property type="entry name" value="P-loop containing nucleotide triphosphate hydrolases"/>
    <property type="match status" value="3"/>
</dbReference>
<evidence type="ECO:0000256" key="3">
    <source>
        <dbReference type="ARBA" id="ARBA00022840"/>
    </source>
</evidence>
<dbReference type="Pfam" id="PF01580">
    <property type="entry name" value="FtsK_SpoIIIE"/>
    <property type="match status" value="1"/>
</dbReference>
<dbReference type="EMBL" id="JAVKGT010000011">
    <property type="protein sequence ID" value="MDR5711635.1"/>
    <property type="molecule type" value="Genomic_DNA"/>
</dbReference>
<evidence type="ECO:0000259" key="6">
    <source>
        <dbReference type="PROSITE" id="PS50006"/>
    </source>
</evidence>
<keyword evidence="1" id="KW-0597">Phosphoprotein</keyword>
<dbReference type="Pfam" id="PF25199">
    <property type="entry name" value="nSTAND_NTPase5"/>
    <property type="match status" value="1"/>
</dbReference>
<dbReference type="InterPro" id="IPR050206">
    <property type="entry name" value="FtsK/SpoIIIE/SftA"/>
</dbReference>
<dbReference type="InterPro" id="IPR002543">
    <property type="entry name" value="FtsK_dom"/>
</dbReference>
<dbReference type="RefSeq" id="WP_310537017.1">
    <property type="nucleotide sequence ID" value="NZ_JAVKGT010000011.1"/>
</dbReference>
<evidence type="ECO:0000256" key="2">
    <source>
        <dbReference type="ARBA" id="ARBA00022741"/>
    </source>
</evidence>
<dbReference type="SMART" id="SM00382">
    <property type="entry name" value="AAA"/>
    <property type="match status" value="2"/>
</dbReference>
<evidence type="ECO:0000313" key="8">
    <source>
        <dbReference type="EMBL" id="MDR5711635.1"/>
    </source>
</evidence>
<accession>A0ABU1FSJ0</accession>
<dbReference type="InterPro" id="IPR057574">
    <property type="entry name" value="nSTAND_NTPase5_dom"/>
</dbReference>
<dbReference type="Gene3D" id="2.60.200.20">
    <property type="match status" value="1"/>
</dbReference>
<keyword evidence="9" id="KW-1185">Reference proteome</keyword>
<evidence type="ECO:0000256" key="5">
    <source>
        <dbReference type="SAM" id="Phobius"/>
    </source>
</evidence>
<evidence type="ECO:0000256" key="1">
    <source>
        <dbReference type="ARBA" id="ARBA00022553"/>
    </source>
</evidence>
<feature type="domain" description="FHA" evidence="6">
    <location>
        <begin position="128"/>
        <end position="192"/>
    </location>
</feature>
<dbReference type="Pfam" id="PF00498">
    <property type="entry name" value="FHA"/>
    <property type="match status" value="1"/>
</dbReference>
<evidence type="ECO:0000259" key="7">
    <source>
        <dbReference type="PROSITE" id="PS50901"/>
    </source>
</evidence>
<dbReference type="InterPro" id="IPR000253">
    <property type="entry name" value="FHA_dom"/>
</dbReference>
<feature type="binding site" evidence="4">
    <location>
        <begin position="584"/>
        <end position="591"/>
    </location>
    <ligand>
        <name>ATP</name>
        <dbReference type="ChEBI" id="CHEBI:30616"/>
    </ligand>
</feature>
<reference evidence="9" key="1">
    <citation type="submission" date="2023-07" db="EMBL/GenBank/DDBJ databases">
        <title>Description of three actinobacteria isolated from air of manufacturing shop in a pharmaceutical factory.</title>
        <authorList>
            <person name="Zhang D.-F."/>
        </authorList>
    </citation>
    <scope>NUCLEOTIDE SEQUENCE [LARGE SCALE GENOMIC DNA]</scope>
    <source>
        <strain evidence="9">CCTCC AB 207010</strain>
    </source>
</reference>
<name>A0ABU1FSJ0_9MICC</name>
<protein>
    <submittedName>
        <fullName evidence="8">FtsK/SpoIIIE domain-containing protein</fullName>
    </submittedName>
</protein>
<sequence>MTITLTVVHAPGAVAPDRWAKLRQRAPGDWAHEVRLRTAATASPAVTGAALEEALREVVGDGDLWRAWVGDTPLAQIEAGTDLLSTGMTVVLKPRISEAKPGPPTRRQTSGLRLCIDSGPDAGRLLSLSRGRYVLGRGQADVRIADPALSRRHARIDVERERVLLHDTQGSRTFSLGAPQSMGNTRVDLVRSTLRRAAEISWPVPPAQVEERPPETRHRSMLMMALLPLAVGIVLVAVTGMWFFLLFSAAGALMATAFAIHGRLQRRRYRQALRSAAQQWAAVVDAALPSPGALARWIQQRTGTPLVPRGDHSREPRHPTVRIGTALVPAELAHPTEASPPPQDEQRVTVPLACELRAGEHTVITGPLSSLQGLVRWIVLQMVANQHPVRIITPDAATATAVRDHPSVEFVSPERLEAWAAEVVSGRELGASAAVSSTPLGILLSAEPLPCHVAERLTASGWHVVSPERSHHDIDVPGWNVHLSSEHPSSGSAAPRSVVSSSMEHASHLRPDGISQKTLAALARRSLQGISGTPGTMPDQCIETVRAEFSESAHLQLISGLGRDERGPVVLDLVEDGPHILVAGTTGAGKSELLKTLLLSLASRYGPREVNLLLFDFKGGATFRNIATLEHSLGLVTDLSQAQVERTLEGLRSELMRRERLFLEADAGDYSEYRLRCPDFPLARIVVALDEFRIFSHELPETMDELMRLATLGRSLGIHLVLATQRPQGVVTADMKANIGSIIALRLRSEDESRELLGTPSAALLSRRQPGRAFLRRPGEAAMEFQAAQLAAVGARSVRLIPAVLPWTHLQSPGPSESEVVDLLRQELTARQLFRNQTPLLPPLPQHLTPGDRLTSETLSGILLGRVDDPSQQEQRDVVLEPRSTPRSIALIGEPTAGGEEALLGWAQQLAESPDRVDLYLLDGSRSLASLSAHPRVGAWLTPDDDREAEYLLARLREDILRSSLQGADVTVPRVLVVSGNSHWHTLAQSLRTFEQDLSTLVAEGPAAGLSVLLAGGRELALGKLAARIPQRIYLPFGADEDTRYLWPPLRSTEMVPSRGVLLSPRTPSPGLCVQLVNRHSTAQGTARPQGQGPPPELTVRTLPERLGLTGLLKPEPVGPETLTIGVQQLTGAPAQLRLGRVCLILGTSGTGKTTALMLLATQLQRAGVATAGIFGRGTQSQLASLAPLDQEHMSSDVVVLVDDADRCGTDQQQMIQQAIATGASVVATAQPNAALFSHLTWAHPARTAGEHLILSPTQRSHADAFAAVIPVLQRPVPGRAVHLRPEGPRIVQLADPTI</sequence>
<dbReference type="SUPFAM" id="SSF49879">
    <property type="entry name" value="SMAD/FHA domain"/>
    <property type="match status" value="1"/>
</dbReference>
<dbReference type="InterPro" id="IPR008984">
    <property type="entry name" value="SMAD_FHA_dom_sf"/>
</dbReference>
<organism evidence="8 9">
    <name type="scientific">Nesterenkonia flava</name>
    <dbReference type="NCBI Taxonomy" id="469799"/>
    <lineage>
        <taxon>Bacteria</taxon>
        <taxon>Bacillati</taxon>
        <taxon>Actinomycetota</taxon>
        <taxon>Actinomycetes</taxon>
        <taxon>Micrococcales</taxon>
        <taxon>Micrococcaceae</taxon>
        <taxon>Nesterenkonia</taxon>
    </lineage>
</organism>